<comment type="caution">
    <text evidence="1">The sequence shown here is derived from an EMBL/GenBank/DDBJ whole genome shotgun (WGS) entry which is preliminary data.</text>
</comment>
<name>A0AAE8Q534_9HYPH</name>
<evidence type="ECO:0000313" key="2">
    <source>
        <dbReference type="Proteomes" id="UP000291892"/>
    </source>
</evidence>
<proteinExistence type="predicted"/>
<reference evidence="1 2" key="1">
    <citation type="submission" date="2019-02" db="EMBL/GenBank/DDBJ databases">
        <title>The genomic architecture of introgression among sibling species of bacteria.</title>
        <authorList>
            <person name="Cavassim M.I.A."/>
            <person name="Moeskjaer S."/>
            <person name="Moslemi C."/>
            <person name="Fields B."/>
            <person name="Bachmann A."/>
            <person name="Vilhjalmsson B."/>
            <person name="Schierup M.H."/>
            <person name="Young J.P.W."/>
            <person name="Andersen S.U."/>
        </authorList>
    </citation>
    <scope>NUCLEOTIDE SEQUENCE [LARGE SCALE GENOMIC DNA]</scope>
    <source>
        <strain evidence="1 2">SM42</strain>
    </source>
</reference>
<dbReference type="AlphaFoldDB" id="A0AAE8Q534"/>
<accession>A0AAE8Q534</accession>
<evidence type="ECO:0000313" key="1">
    <source>
        <dbReference type="EMBL" id="TBF01353.1"/>
    </source>
</evidence>
<dbReference type="EMBL" id="SIKX01000007">
    <property type="protein sequence ID" value="TBF01353.1"/>
    <property type="molecule type" value="Genomic_DNA"/>
</dbReference>
<protein>
    <submittedName>
        <fullName evidence="1">Uncharacterized protein</fullName>
    </submittedName>
</protein>
<gene>
    <name evidence="1" type="ORF">ELG94_38430</name>
</gene>
<dbReference type="RefSeq" id="WP_027688500.1">
    <property type="nucleotide sequence ID" value="NZ_CP088108.1"/>
</dbReference>
<dbReference type="Proteomes" id="UP000291892">
    <property type="component" value="Unassembled WGS sequence"/>
</dbReference>
<organism evidence="1 2">
    <name type="scientific">Rhizobium ruizarguesonis</name>
    <dbReference type="NCBI Taxonomy" id="2081791"/>
    <lineage>
        <taxon>Bacteria</taxon>
        <taxon>Pseudomonadati</taxon>
        <taxon>Pseudomonadota</taxon>
        <taxon>Alphaproteobacteria</taxon>
        <taxon>Hyphomicrobiales</taxon>
        <taxon>Rhizobiaceae</taxon>
        <taxon>Rhizobium/Agrobacterium group</taxon>
        <taxon>Rhizobium</taxon>
    </lineage>
</organism>
<sequence length="141" mass="15540">MYQIVSIDMQDTTVKEAVDAIMNGRQNYISKPTGEFELITENSASKHGNGDSQKFLVIVGHGGPDGVSGTTTWKNYCKQLCKMPDEPETIYVVACSTASEGRLFLYGNFARSVKESFQNATVWASEDFVEVPSLDGKWSVL</sequence>